<feature type="non-terminal residue" evidence="1">
    <location>
        <position position="187"/>
    </location>
</feature>
<sequence length="187" mass="21114">MFPVRRTAALTVLLLALACPTVGLPSATAATAPAWSHRGPWHSRYETPRRAAAEHPLRDALPNPRLTPGALNPAATQSDIYHTICVRGYSQSIRPPEHYTERLKRAQIREYGYRDRWLRDYEEDHLIALSLGGSSTSPENLWPQPHDVVGGWGSYAKDRLEGRLHWLVCHRGLRLATAQRALARDWI</sequence>
<evidence type="ECO:0000313" key="1">
    <source>
        <dbReference type="EMBL" id="EQD36002.1"/>
    </source>
</evidence>
<name>T0YVL3_9ZZZZ</name>
<organism evidence="1">
    <name type="scientific">mine drainage metagenome</name>
    <dbReference type="NCBI Taxonomy" id="410659"/>
    <lineage>
        <taxon>unclassified sequences</taxon>
        <taxon>metagenomes</taxon>
        <taxon>ecological metagenomes</taxon>
    </lineage>
</organism>
<protein>
    <submittedName>
        <fullName evidence="1">Uncharacterized protein</fullName>
    </submittedName>
</protein>
<dbReference type="AlphaFoldDB" id="T0YVL3"/>
<dbReference type="PROSITE" id="PS51257">
    <property type="entry name" value="PROKAR_LIPOPROTEIN"/>
    <property type="match status" value="1"/>
</dbReference>
<reference evidence="1" key="2">
    <citation type="journal article" date="2014" name="ISME J.">
        <title>Microbial stratification in low pH oxic and suboxic macroscopic growths along an acid mine drainage.</title>
        <authorList>
            <person name="Mendez-Garcia C."/>
            <person name="Mesa V."/>
            <person name="Sprenger R.R."/>
            <person name="Richter M."/>
            <person name="Diez M.S."/>
            <person name="Solano J."/>
            <person name="Bargiela R."/>
            <person name="Golyshina O.V."/>
            <person name="Manteca A."/>
            <person name="Ramos J.L."/>
            <person name="Gallego J.R."/>
            <person name="Llorente I."/>
            <person name="Martins Dos Santos V.A."/>
            <person name="Jensen O.N."/>
            <person name="Pelaez A.I."/>
            <person name="Sanchez J."/>
            <person name="Ferrer M."/>
        </authorList>
    </citation>
    <scope>NUCLEOTIDE SEQUENCE</scope>
</reference>
<reference evidence="1" key="1">
    <citation type="submission" date="2013-08" db="EMBL/GenBank/DDBJ databases">
        <authorList>
            <person name="Mendez C."/>
            <person name="Richter M."/>
            <person name="Ferrer M."/>
            <person name="Sanchez J."/>
        </authorList>
    </citation>
    <scope>NUCLEOTIDE SEQUENCE</scope>
</reference>
<comment type="caution">
    <text evidence="1">The sequence shown here is derived from an EMBL/GenBank/DDBJ whole genome shotgun (WGS) entry which is preliminary data.</text>
</comment>
<dbReference type="EMBL" id="AUZX01013287">
    <property type="protein sequence ID" value="EQD36002.1"/>
    <property type="molecule type" value="Genomic_DNA"/>
</dbReference>
<gene>
    <name evidence="1" type="ORF">B1A_18034</name>
</gene>
<accession>T0YVL3</accession>
<proteinExistence type="predicted"/>